<proteinExistence type="predicted"/>
<protein>
    <submittedName>
        <fullName evidence="1">Uncharacterized protein</fullName>
    </submittedName>
</protein>
<organism evidence="1 2">
    <name type="scientific">Mycena metata</name>
    <dbReference type="NCBI Taxonomy" id="1033252"/>
    <lineage>
        <taxon>Eukaryota</taxon>
        <taxon>Fungi</taxon>
        <taxon>Dikarya</taxon>
        <taxon>Basidiomycota</taxon>
        <taxon>Agaricomycotina</taxon>
        <taxon>Agaricomycetes</taxon>
        <taxon>Agaricomycetidae</taxon>
        <taxon>Agaricales</taxon>
        <taxon>Marasmiineae</taxon>
        <taxon>Mycenaceae</taxon>
        <taxon>Mycena</taxon>
    </lineage>
</organism>
<accession>A0AAD7M7W2</accession>
<reference evidence="1" key="1">
    <citation type="submission" date="2023-03" db="EMBL/GenBank/DDBJ databases">
        <title>Massive genome expansion in bonnet fungi (Mycena s.s.) driven by repeated elements and novel gene families across ecological guilds.</title>
        <authorList>
            <consortium name="Lawrence Berkeley National Laboratory"/>
            <person name="Harder C.B."/>
            <person name="Miyauchi S."/>
            <person name="Viragh M."/>
            <person name="Kuo A."/>
            <person name="Thoen E."/>
            <person name="Andreopoulos B."/>
            <person name="Lu D."/>
            <person name="Skrede I."/>
            <person name="Drula E."/>
            <person name="Henrissat B."/>
            <person name="Morin E."/>
            <person name="Kohler A."/>
            <person name="Barry K."/>
            <person name="LaButti K."/>
            <person name="Morin E."/>
            <person name="Salamov A."/>
            <person name="Lipzen A."/>
            <person name="Mereny Z."/>
            <person name="Hegedus B."/>
            <person name="Baldrian P."/>
            <person name="Stursova M."/>
            <person name="Weitz H."/>
            <person name="Taylor A."/>
            <person name="Grigoriev I.V."/>
            <person name="Nagy L.G."/>
            <person name="Martin F."/>
            <person name="Kauserud H."/>
        </authorList>
    </citation>
    <scope>NUCLEOTIDE SEQUENCE</scope>
    <source>
        <strain evidence="1">CBHHK182m</strain>
    </source>
</reference>
<sequence length="176" mass="19699">MCRIPRPDHSGGRNIRTKCRNELERAKCLGEGLRARKRTSLSRGPSGSGSGSHGRPLCCAALLVRRISLRRPFPLCQNFSHHAQVKPVKSMPSNTFNTCWINFPRPSAICQDLPQSRQDLLQLIHDSATLQAYLQLRKTVQKLQRAVIRVSGGAMYQAQPPRAQPRPLVLHHRLGG</sequence>
<keyword evidence="2" id="KW-1185">Reference proteome</keyword>
<name>A0AAD7M7W2_9AGAR</name>
<dbReference type="AlphaFoldDB" id="A0AAD7M7W2"/>
<evidence type="ECO:0000313" key="2">
    <source>
        <dbReference type="Proteomes" id="UP001215598"/>
    </source>
</evidence>
<dbReference type="EMBL" id="JARKIB010000474">
    <property type="protein sequence ID" value="KAJ7705226.1"/>
    <property type="molecule type" value="Genomic_DNA"/>
</dbReference>
<dbReference type="Proteomes" id="UP001215598">
    <property type="component" value="Unassembled WGS sequence"/>
</dbReference>
<comment type="caution">
    <text evidence="1">The sequence shown here is derived from an EMBL/GenBank/DDBJ whole genome shotgun (WGS) entry which is preliminary data.</text>
</comment>
<evidence type="ECO:0000313" key="1">
    <source>
        <dbReference type="EMBL" id="KAJ7705226.1"/>
    </source>
</evidence>
<gene>
    <name evidence="1" type="ORF">B0H16DRAFT_1636465</name>
</gene>